<keyword evidence="2" id="KW-1185">Reference proteome</keyword>
<dbReference type="AlphaFoldDB" id="A0A1I3NZQ6"/>
<gene>
    <name evidence="1" type="ORF">SAMN05216258_1153</name>
</gene>
<protein>
    <submittedName>
        <fullName evidence="1">Uncharacterized protein</fullName>
    </submittedName>
</protein>
<dbReference type="Proteomes" id="UP000199377">
    <property type="component" value="Unassembled WGS sequence"/>
</dbReference>
<evidence type="ECO:0000313" key="1">
    <source>
        <dbReference type="EMBL" id="SFJ14637.1"/>
    </source>
</evidence>
<organism evidence="1 2">
    <name type="scientific">Albimonas pacifica</name>
    <dbReference type="NCBI Taxonomy" id="1114924"/>
    <lineage>
        <taxon>Bacteria</taxon>
        <taxon>Pseudomonadati</taxon>
        <taxon>Pseudomonadota</taxon>
        <taxon>Alphaproteobacteria</taxon>
        <taxon>Rhodobacterales</taxon>
        <taxon>Paracoccaceae</taxon>
        <taxon>Albimonas</taxon>
    </lineage>
</organism>
<dbReference type="EMBL" id="FOQH01000015">
    <property type="protein sequence ID" value="SFJ14637.1"/>
    <property type="molecule type" value="Genomic_DNA"/>
</dbReference>
<accession>A0A1I3NZQ6</accession>
<name>A0A1I3NZQ6_9RHOB</name>
<proteinExistence type="predicted"/>
<reference evidence="1 2" key="1">
    <citation type="submission" date="2016-10" db="EMBL/GenBank/DDBJ databases">
        <authorList>
            <person name="de Groot N.N."/>
        </authorList>
    </citation>
    <scope>NUCLEOTIDE SEQUENCE [LARGE SCALE GENOMIC DNA]</scope>
    <source>
        <strain evidence="1 2">CGMCC 1.11030</strain>
    </source>
</reference>
<sequence>MAYHPPVADFGRRVRNAWPVPLPDGRMTLVDRPLARVCEDDVWCDPEAMLRDPAYEQGIALFFDALARAGFCGRSATSRFDWVVEQLGERAAGDLFDWNRIFIDREAVARRPEEERTVCDAFGVDLRRAMNRLRARAEAPRGKRLDRPLLARMCWLSLARKVWLARAGHPEFLEPLQP</sequence>
<evidence type="ECO:0000313" key="2">
    <source>
        <dbReference type="Proteomes" id="UP000199377"/>
    </source>
</evidence>
<dbReference type="STRING" id="1114924.SAMN05216258_1153"/>